<keyword evidence="7" id="KW-0998">Cell outer membrane</keyword>
<proteinExistence type="inferred from homology"/>
<dbReference type="EMBL" id="JADEYP010000002">
    <property type="protein sequence ID" value="MCA5003920.1"/>
    <property type="molecule type" value="Genomic_DNA"/>
</dbReference>
<evidence type="ECO:0000256" key="4">
    <source>
        <dbReference type="ARBA" id="ARBA00022692"/>
    </source>
</evidence>
<organism evidence="9 10">
    <name type="scientific">Sphingobacterium bovistauri</name>
    <dbReference type="NCBI Taxonomy" id="2781959"/>
    <lineage>
        <taxon>Bacteria</taxon>
        <taxon>Pseudomonadati</taxon>
        <taxon>Bacteroidota</taxon>
        <taxon>Sphingobacteriia</taxon>
        <taxon>Sphingobacteriales</taxon>
        <taxon>Sphingobacteriaceae</taxon>
        <taxon>Sphingobacterium</taxon>
    </lineage>
</organism>
<dbReference type="InterPro" id="IPR005017">
    <property type="entry name" value="OMPP1/FadL/TodX"/>
</dbReference>
<sequence>MKKILFALLLASPTLTFAQGSQVNTQGIRALGMSGAGSALFVDETSIFYSPGALAKATENSISIGASAVMYRSAFKEVNSNVQHDTEFQISPPFSVFASFGPKNSWWKAGIGVYTPFGGGVNWGTEWPGRFELNHLSMRAIYIQPTLSFKITENFGIGGGFVYNIGSVDLSRSIPVFDQNGNPGRAELNGIGTGMGYNVGIHYNLEDDFAISLSYRSHVRTKLEDGDAVFTVPTALSTSFPNTKFSAELPLPSSFNLGIAFPLGDKVDLAADATFIGYSIYEKLVFDYEQNTPVLSDTEQIKDYENALSAKVGLNIHANEKLDLRFGTGYVYTPVRSKYVYAETPDNNRVMGSIGFTYNISDKFDFSGAYTLQRIIERTTTNIATGMSGTYKTNIHAPGISLTYKW</sequence>
<evidence type="ECO:0000256" key="7">
    <source>
        <dbReference type="ARBA" id="ARBA00023237"/>
    </source>
</evidence>
<feature type="chain" id="PRO_5047252745" evidence="8">
    <location>
        <begin position="19"/>
        <end position="406"/>
    </location>
</feature>
<name>A0ABS7Z174_9SPHI</name>
<dbReference type="Pfam" id="PF03349">
    <property type="entry name" value="Toluene_X"/>
    <property type="match status" value="1"/>
</dbReference>
<dbReference type="RefSeq" id="WP_225551256.1">
    <property type="nucleotide sequence ID" value="NZ_JADEYP010000002.1"/>
</dbReference>
<evidence type="ECO:0000256" key="6">
    <source>
        <dbReference type="ARBA" id="ARBA00023136"/>
    </source>
</evidence>
<protein>
    <submittedName>
        <fullName evidence="9">Outer membrane protein transport protein</fullName>
    </submittedName>
</protein>
<gene>
    <name evidence="9" type="ORF">IPZ78_02000</name>
</gene>
<dbReference type="PANTHER" id="PTHR35093:SF8">
    <property type="entry name" value="OUTER MEMBRANE PROTEIN NMB0088-RELATED"/>
    <property type="match status" value="1"/>
</dbReference>
<evidence type="ECO:0000256" key="2">
    <source>
        <dbReference type="ARBA" id="ARBA00008163"/>
    </source>
</evidence>
<feature type="signal peptide" evidence="8">
    <location>
        <begin position="1"/>
        <end position="18"/>
    </location>
</feature>
<evidence type="ECO:0000256" key="1">
    <source>
        <dbReference type="ARBA" id="ARBA00004571"/>
    </source>
</evidence>
<keyword evidence="6" id="KW-0472">Membrane</keyword>
<keyword evidence="3" id="KW-1134">Transmembrane beta strand</keyword>
<keyword evidence="10" id="KW-1185">Reference proteome</keyword>
<evidence type="ECO:0000313" key="9">
    <source>
        <dbReference type="EMBL" id="MCA5003920.1"/>
    </source>
</evidence>
<accession>A0ABS7Z174</accession>
<keyword evidence="5 8" id="KW-0732">Signal</keyword>
<dbReference type="Gene3D" id="2.40.160.60">
    <property type="entry name" value="Outer membrane protein transport protein (OMPP1/FadL/TodX)"/>
    <property type="match status" value="1"/>
</dbReference>
<evidence type="ECO:0000256" key="3">
    <source>
        <dbReference type="ARBA" id="ARBA00022452"/>
    </source>
</evidence>
<dbReference type="SUPFAM" id="SSF56935">
    <property type="entry name" value="Porins"/>
    <property type="match status" value="1"/>
</dbReference>
<dbReference type="Proteomes" id="UP001165302">
    <property type="component" value="Unassembled WGS sequence"/>
</dbReference>
<dbReference type="PANTHER" id="PTHR35093">
    <property type="entry name" value="OUTER MEMBRANE PROTEIN NMB0088-RELATED"/>
    <property type="match status" value="1"/>
</dbReference>
<reference evidence="9" key="1">
    <citation type="submission" date="2020-10" db="EMBL/GenBank/DDBJ databases">
        <authorList>
            <person name="Lu T."/>
            <person name="Wang Q."/>
            <person name="Han X."/>
        </authorList>
    </citation>
    <scope>NUCLEOTIDE SEQUENCE</scope>
    <source>
        <strain evidence="9">WQ 366</strain>
    </source>
</reference>
<comment type="subcellular location">
    <subcellularLocation>
        <location evidence="1">Cell outer membrane</location>
        <topology evidence="1">Multi-pass membrane protein</topology>
    </subcellularLocation>
</comment>
<evidence type="ECO:0000313" key="10">
    <source>
        <dbReference type="Proteomes" id="UP001165302"/>
    </source>
</evidence>
<evidence type="ECO:0000256" key="5">
    <source>
        <dbReference type="ARBA" id="ARBA00022729"/>
    </source>
</evidence>
<keyword evidence="4" id="KW-0812">Transmembrane</keyword>
<comment type="similarity">
    <text evidence="2">Belongs to the OmpP1/FadL family.</text>
</comment>
<comment type="caution">
    <text evidence="9">The sequence shown here is derived from an EMBL/GenBank/DDBJ whole genome shotgun (WGS) entry which is preliminary data.</text>
</comment>
<evidence type="ECO:0000256" key="8">
    <source>
        <dbReference type="SAM" id="SignalP"/>
    </source>
</evidence>